<name>A0ABQ9FU96_TEGGR</name>
<evidence type="ECO:0000256" key="2">
    <source>
        <dbReference type="SAM" id="Phobius"/>
    </source>
</evidence>
<feature type="chain" id="PRO_5047092268" evidence="3">
    <location>
        <begin position="30"/>
        <end position="329"/>
    </location>
</feature>
<dbReference type="EMBL" id="JARBDR010000141">
    <property type="protein sequence ID" value="KAJ8320326.1"/>
    <property type="molecule type" value="Genomic_DNA"/>
</dbReference>
<reference evidence="4 5" key="1">
    <citation type="submission" date="2022-12" db="EMBL/GenBank/DDBJ databases">
        <title>Chromosome-level genome of Tegillarca granosa.</title>
        <authorList>
            <person name="Kim J."/>
        </authorList>
    </citation>
    <scope>NUCLEOTIDE SEQUENCE [LARGE SCALE GENOMIC DNA]</scope>
    <source>
        <strain evidence="4">Teg-2019</strain>
        <tissue evidence="4">Adductor muscle</tissue>
    </source>
</reference>
<keyword evidence="3" id="KW-0732">Signal</keyword>
<keyword evidence="2" id="KW-1133">Transmembrane helix</keyword>
<evidence type="ECO:0000256" key="3">
    <source>
        <dbReference type="SAM" id="SignalP"/>
    </source>
</evidence>
<evidence type="ECO:0000313" key="5">
    <source>
        <dbReference type="Proteomes" id="UP001217089"/>
    </source>
</evidence>
<keyword evidence="2" id="KW-0472">Membrane</keyword>
<comment type="caution">
    <text evidence="4">The sequence shown here is derived from an EMBL/GenBank/DDBJ whole genome shotgun (WGS) entry which is preliminary data.</text>
</comment>
<feature type="compositionally biased region" description="Pro residues" evidence="1">
    <location>
        <begin position="315"/>
        <end position="329"/>
    </location>
</feature>
<feature type="signal peptide" evidence="3">
    <location>
        <begin position="1"/>
        <end position="29"/>
    </location>
</feature>
<feature type="compositionally biased region" description="Pro residues" evidence="1">
    <location>
        <begin position="278"/>
        <end position="292"/>
    </location>
</feature>
<protein>
    <submittedName>
        <fullName evidence="4">Uncharacterized protein</fullName>
    </submittedName>
</protein>
<accession>A0ABQ9FU96</accession>
<feature type="transmembrane region" description="Helical" evidence="2">
    <location>
        <begin position="147"/>
        <end position="169"/>
    </location>
</feature>
<dbReference type="Proteomes" id="UP001217089">
    <property type="component" value="Unassembled WGS sequence"/>
</dbReference>
<feature type="region of interest" description="Disordered" evidence="1">
    <location>
        <begin position="224"/>
        <end position="329"/>
    </location>
</feature>
<evidence type="ECO:0000313" key="4">
    <source>
        <dbReference type="EMBL" id="KAJ8320326.1"/>
    </source>
</evidence>
<organism evidence="4 5">
    <name type="scientific">Tegillarca granosa</name>
    <name type="common">Malaysian cockle</name>
    <name type="synonym">Anadara granosa</name>
    <dbReference type="NCBI Taxonomy" id="220873"/>
    <lineage>
        <taxon>Eukaryota</taxon>
        <taxon>Metazoa</taxon>
        <taxon>Spiralia</taxon>
        <taxon>Lophotrochozoa</taxon>
        <taxon>Mollusca</taxon>
        <taxon>Bivalvia</taxon>
        <taxon>Autobranchia</taxon>
        <taxon>Pteriomorphia</taxon>
        <taxon>Arcoida</taxon>
        <taxon>Arcoidea</taxon>
        <taxon>Arcidae</taxon>
        <taxon>Tegillarca</taxon>
    </lineage>
</organism>
<gene>
    <name evidence="4" type="ORF">KUTeg_001913</name>
</gene>
<sequence>MANWMKLIGQTFLTVLCLYFIALENEVEARGGRGGRGGRFGGRSRSYRSGYRSGIRSGLRMSSTKTAIIAGTVFGAAAYRRRRRFNSYPDSDPEICHNSQYVGNGTIYYYGKFICPMENQPDDYSYCCGPEGRQTCCRFFDDAGRTAGVVIGVILAAIVIGAVIFFCVCKQKMNKSPGQVISTFRNRSHKHDPGRGMYSSAATENVKVGYAASPPAPTMTYPVQPANGGVMQPPPPSYDAVAESDKQNLPYGMNPEPGYNKQPLPNGDYSNAGETPYPMNPVPPTAPYPGAPGPDAGYMAQPYPPPPADQNSGYPPQPYPNAYQPYPPQ</sequence>
<keyword evidence="5" id="KW-1185">Reference proteome</keyword>
<keyword evidence="2" id="KW-0812">Transmembrane</keyword>
<proteinExistence type="predicted"/>
<evidence type="ECO:0000256" key="1">
    <source>
        <dbReference type="SAM" id="MobiDB-lite"/>
    </source>
</evidence>